<dbReference type="EMBL" id="MPOG01000004">
    <property type="protein sequence ID" value="OOH97503.1"/>
    <property type="molecule type" value="Genomic_DNA"/>
</dbReference>
<dbReference type="AlphaFoldDB" id="A0A1V3U3W3"/>
<evidence type="ECO:0000313" key="1">
    <source>
        <dbReference type="EMBL" id="OOH97503.1"/>
    </source>
</evidence>
<protein>
    <submittedName>
        <fullName evidence="1">Uncharacterized protein</fullName>
    </submittedName>
</protein>
<gene>
    <name evidence="1" type="ORF">BMF97_04100</name>
</gene>
<name>A0A1V3U3W3_ELIME</name>
<dbReference type="Proteomes" id="UP000188947">
    <property type="component" value="Unassembled WGS sequence"/>
</dbReference>
<keyword evidence="2" id="KW-1185">Reference proteome</keyword>
<sequence length="78" mass="9244">MDWYKVFAFDGKEFYLEVRIMYSTEIFINGQLELNYLNDCGKENFDKSLQLGKVDIVERVSKLLLILSLNFFGKIYLC</sequence>
<organism evidence="1 2">
    <name type="scientific">Elizabethkingia meningoseptica</name>
    <name type="common">Chryseobacterium meningosepticum</name>
    <dbReference type="NCBI Taxonomy" id="238"/>
    <lineage>
        <taxon>Bacteria</taxon>
        <taxon>Pseudomonadati</taxon>
        <taxon>Bacteroidota</taxon>
        <taxon>Flavobacteriia</taxon>
        <taxon>Flavobacteriales</taxon>
        <taxon>Weeksellaceae</taxon>
        <taxon>Elizabethkingia</taxon>
    </lineage>
</organism>
<evidence type="ECO:0000313" key="2">
    <source>
        <dbReference type="Proteomes" id="UP000188947"/>
    </source>
</evidence>
<accession>A0A1V3U3W3</accession>
<proteinExistence type="predicted"/>
<reference evidence="1 2" key="1">
    <citation type="submission" date="2016-11" db="EMBL/GenBank/DDBJ databases">
        <title>Genome sequence and comparative genomic analysis of clinical strain Elizabethkingia meningoseptica 61421 PRCM.</title>
        <authorList>
            <person name="Wang M."/>
            <person name="Hu S."/>
            <person name="Cao L."/>
            <person name="Jiang T."/>
            <person name="Zhou Y."/>
            <person name="Ming D."/>
        </authorList>
    </citation>
    <scope>NUCLEOTIDE SEQUENCE [LARGE SCALE GENOMIC DNA]</scope>
    <source>
        <strain evidence="1 2">61421 PRCM</strain>
    </source>
</reference>
<comment type="caution">
    <text evidence="1">The sequence shown here is derived from an EMBL/GenBank/DDBJ whole genome shotgun (WGS) entry which is preliminary data.</text>
</comment>